<dbReference type="Proteomes" id="UP000315295">
    <property type="component" value="Unassembled WGS sequence"/>
</dbReference>
<sequence>MAAVVVGRLCDLDSREIGSPLPLFVAGLLLATFAVVGIDSGNDGCCFLRLAALLQEEQGGIGAFQAAVIWSLGRSAVAATSMFIVVAALLASFLCAVGEPPHYCWAW</sequence>
<evidence type="ECO:0000313" key="3">
    <source>
        <dbReference type="Proteomes" id="UP000315295"/>
    </source>
</evidence>
<organism evidence="2 3">
    <name type="scientific">Malus baccata</name>
    <name type="common">Siberian crab apple</name>
    <name type="synonym">Pyrus baccata</name>
    <dbReference type="NCBI Taxonomy" id="106549"/>
    <lineage>
        <taxon>Eukaryota</taxon>
        <taxon>Viridiplantae</taxon>
        <taxon>Streptophyta</taxon>
        <taxon>Embryophyta</taxon>
        <taxon>Tracheophyta</taxon>
        <taxon>Spermatophyta</taxon>
        <taxon>Magnoliopsida</taxon>
        <taxon>eudicotyledons</taxon>
        <taxon>Gunneridae</taxon>
        <taxon>Pentapetalae</taxon>
        <taxon>rosids</taxon>
        <taxon>fabids</taxon>
        <taxon>Rosales</taxon>
        <taxon>Rosaceae</taxon>
        <taxon>Amygdaloideae</taxon>
        <taxon>Maleae</taxon>
        <taxon>Malus</taxon>
    </lineage>
</organism>
<gene>
    <name evidence="2" type="ORF">C1H46_040958</name>
</gene>
<keyword evidence="1" id="KW-0812">Transmembrane</keyword>
<dbReference type="EMBL" id="VIEB01001280">
    <property type="protein sequence ID" value="TQD73507.1"/>
    <property type="molecule type" value="Genomic_DNA"/>
</dbReference>
<keyword evidence="1" id="KW-0472">Membrane</keyword>
<evidence type="ECO:0000256" key="1">
    <source>
        <dbReference type="SAM" id="Phobius"/>
    </source>
</evidence>
<accession>A0A540KH21</accession>
<feature type="transmembrane region" description="Helical" evidence="1">
    <location>
        <begin position="76"/>
        <end position="97"/>
    </location>
</feature>
<comment type="caution">
    <text evidence="2">The sequence shown here is derived from an EMBL/GenBank/DDBJ whole genome shotgun (WGS) entry which is preliminary data.</text>
</comment>
<evidence type="ECO:0000313" key="2">
    <source>
        <dbReference type="EMBL" id="TQD73507.1"/>
    </source>
</evidence>
<keyword evidence="1" id="KW-1133">Transmembrane helix</keyword>
<dbReference type="AlphaFoldDB" id="A0A540KH21"/>
<protein>
    <submittedName>
        <fullName evidence="2">Uncharacterized protein</fullName>
    </submittedName>
</protein>
<reference evidence="2 3" key="1">
    <citation type="journal article" date="2019" name="G3 (Bethesda)">
        <title>Sequencing of a Wild Apple (Malus baccata) Genome Unravels the Differences Between Cultivated and Wild Apple Species Regarding Disease Resistance and Cold Tolerance.</title>
        <authorList>
            <person name="Chen X."/>
        </authorList>
    </citation>
    <scope>NUCLEOTIDE SEQUENCE [LARGE SCALE GENOMIC DNA]</scope>
    <source>
        <strain evidence="3">cv. Shandingzi</strain>
        <tissue evidence="2">Leaves</tissue>
    </source>
</reference>
<keyword evidence="3" id="KW-1185">Reference proteome</keyword>
<feature type="transmembrane region" description="Helical" evidence="1">
    <location>
        <begin position="21"/>
        <end position="38"/>
    </location>
</feature>
<proteinExistence type="predicted"/>
<name>A0A540KH21_MALBA</name>